<sequence length="221" mass="24853">MNFGTRSWNLRKAAVDMTVADALIIDLAQSEEKLLAGMKPKTRYNIRLARRKGVEVVHSDINELPVFYDLYCQTSERNKFNACSYYYFSALYSALASTPDSSEVHFLLAKHNKDVLAGAIITISGRTATYLFGASSNQSRNMMAPYAVQWAGIRFARAKGCLTYDMGAVAPAPNLEHPFFGMYRFKTGFGGRIVHRGGTWDYPLIKEEYLVFRNAEMLGKV</sequence>
<dbReference type="Gene3D" id="3.40.630.30">
    <property type="match status" value="1"/>
</dbReference>
<evidence type="ECO:0000256" key="4">
    <source>
        <dbReference type="ARBA" id="ARBA00022984"/>
    </source>
</evidence>
<dbReference type="EMBL" id="JAAYEE010000233">
    <property type="protein sequence ID" value="NLW36300.1"/>
    <property type="molecule type" value="Genomic_DNA"/>
</dbReference>
<keyword evidence="4" id="KW-0573">Peptidoglycan synthesis</keyword>
<evidence type="ECO:0000313" key="8">
    <source>
        <dbReference type="Proteomes" id="UP000777265"/>
    </source>
</evidence>
<evidence type="ECO:0000256" key="1">
    <source>
        <dbReference type="ARBA" id="ARBA00009943"/>
    </source>
</evidence>
<dbReference type="SUPFAM" id="SSF55729">
    <property type="entry name" value="Acyl-CoA N-acyltransferases (Nat)"/>
    <property type="match status" value="1"/>
</dbReference>
<dbReference type="AlphaFoldDB" id="A0A971M5Q6"/>
<dbReference type="Pfam" id="PF02388">
    <property type="entry name" value="FemAB"/>
    <property type="match status" value="2"/>
</dbReference>
<dbReference type="GO" id="GO:0009252">
    <property type="term" value="P:peptidoglycan biosynthetic process"/>
    <property type="evidence" value="ECO:0007669"/>
    <property type="project" value="UniProtKB-KW"/>
</dbReference>
<dbReference type="Proteomes" id="UP000777265">
    <property type="component" value="Unassembled WGS sequence"/>
</dbReference>
<evidence type="ECO:0000313" key="7">
    <source>
        <dbReference type="EMBL" id="NLW36300.1"/>
    </source>
</evidence>
<dbReference type="InterPro" id="IPR016181">
    <property type="entry name" value="Acyl_CoA_acyltransferase"/>
</dbReference>
<dbReference type="GO" id="GO:0071555">
    <property type="term" value="P:cell wall organization"/>
    <property type="evidence" value="ECO:0007669"/>
    <property type="project" value="UniProtKB-KW"/>
</dbReference>
<dbReference type="InterPro" id="IPR050644">
    <property type="entry name" value="PG_Glycine_Bridge_Synth"/>
</dbReference>
<keyword evidence="6" id="KW-0961">Cell wall biogenesis/degradation</keyword>
<evidence type="ECO:0000256" key="3">
    <source>
        <dbReference type="ARBA" id="ARBA00022960"/>
    </source>
</evidence>
<name>A0A971M5Q6_9BACT</name>
<dbReference type="PANTHER" id="PTHR36174:SF1">
    <property type="entry name" value="LIPID II:GLYCINE GLYCYLTRANSFERASE"/>
    <property type="match status" value="1"/>
</dbReference>
<dbReference type="InterPro" id="IPR003447">
    <property type="entry name" value="FEMABX"/>
</dbReference>
<keyword evidence="3" id="KW-0133">Cell shape</keyword>
<comment type="similarity">
    <text evidence="1">Belongs to the FemABX family.</text>
</comment>
<keyword evidence="5" id="KW-0012">Acyltransferase</keyword>
<dbReference type="PROSITE" id="PS51191">
    <property type="entry name" value="FEMABX"/>
    <property type="match status" value="1"/>
</dbReference>
<evidence type="ECO:0000256" key="5">
    <source>
        <dbReference type="ARBA" id="ARBA00023315"/>
    </source>
</evidence>
<comment type="caution">
    <text evidence="7">The sequence shown here is derived from an EMBL/GenBank/DDBJ whole genome shotgun (WGS) entry which is preliminary data.</text>
</comment>
<organism evidence="7 8">
    <name type="scientific">Syntrophorhabdus aromaticivorans</name>
    <dbReference type="NCBI Taxonomy" id="328301"/>
    <lineage>
        <taxon>Bacteria</taxon>
        <taxon>Pseudomonadati</taxon>
        <taxon>Thermodesulfobacteriota</taxon>
        <taxon>Syntrophorhabdia</taxon>
        <taxon>Syntrophorhabdales</taxon>
        <taxon>Syntrophorhabdaceae</taxon>
        <taxon>Syntrophorhabdus</taxon>
    </lineage>
</organism>
<keyword evidence="2" id="KW-0808">Transferase</keyword>
<reference evidence="7" key="2">
    <citation type="submission" date="2020-01" db="EMBL/GenBank/DDBJ databases">
        <authorList>
            <person name="Campanaro S."/>
        </authorList>
    </citation>
    <scope>NUCLEOTIDE SEQUENCE</scope>
    <source>
        <strain evidence="7">AS06rmzACSIP_7</strain>
    </source>
</reference>
<dbReference type="PANTHER" id="PTHR36174">
    <property type="entry name" value="LIPID II:GLYCINE GLYCYLTRANSFERASE"/>
    <property type="match status" value="1"/>
</dbReference>
<dbReference type="GO" id="GO:0008360">
    <property type="term" value="P:regulation of cell shape"/>
    <property type="evidence" value="ECO:0007669"/>
    <property type="project" value="UniProtKB-KW"/>
</dbReference>
<dbReference type="GO" id="GO:0016755">
    <property type="term" value="F:aminoacyltransferase activity"/>
    <property type="evidence" value="ECO:0007669"/>
    <property type="project" value="InterPro"/>
</dbReference>
<accession>A0A971M5Q6</accession>
<reference evidence="7" key="1">
    <citation type="journal article" date="2020" name="Biotechnol. Biofuels">
        <title>New insights from the biogas microbiome by comprehensive genome-resolved metagenomics of nearly 1600 species originating from multiple anaerobic digesters.</title>
        <authorList>
            <person name="Campanaro S."/>
            <person name="Treu L."/>
            <person name="Rodriguez-R L.M."/>
            <person name="Kovalovszki A."/>
            <person name="Ziels R.M."/>
            <person name="Maus I."/>
            <person name="Zhu X."/>
            <person name="Kougias P.G."/>
            <person name="Basile A."/>
            <person name="Luo G."/>
            <person name="Schluter A."/>
            <person name="Konstantinidis K.T."/>
            <person name="Angelidaki I."/>
        </authorList>
    </citation>
    <scope>NUCLEOTIDE SEQUENCE</scope>
    <source>
        <strain evidence="7">AS06rmzACSIP_7</strain>
    </source>
</reference>
<proteinExistence type="inferred from homology"/>
<gene>
    <name evidence="7" type="ORF">GXY80_12625</name>
</gene>
<protein>
    <submittedName>
        <fullName evidence="7">Peptidoglycan bridge formation glycyltransferase FemA/FemB family protein</fullName>
    </submittedName>
</protein>
<evidence type="ECO:0000256" key="6">
    <source>
        <dbReference type="ARBA" id="ARBA00023316"/>
    </source>
</evidence>
<evidence type="ECO:0000256" key="2">
    <source>
        <dbReference type="ARBA" id="ARBA00022679"/>
    </source>
</evidence>